<dbReference type="Gene3D" id="3.90.25.10">
    <property type="entry name" value="UDP-galactose 4-epimerase, domain 1"/>
    <property type="match status" value="1"/>
</dbReference>
<dbReference type="EC" id="5.1.3.2" evidence="5"/>
<comment type="catalytic activity">
    <reaction evidence="1">
        <text>UDP-alpha-D-glucose = UDP-alpha-D-galactose</text>
        <dbReference type="Rhea" id="RHEA:22168"/>
        <dbReference type="ChEBI" id="CHEBI:58885"/>
        <dbReference type="ChEBI" id="CHEBI:66914"/>
        <dbReference type="EC" id="5.1.3.2"/>
    </reaction>
</comment>
<dbReference type="InterPro" id="IPR005886">
    <property type="entry name" value="UDP_G4E"/>
</dbReference>
<evidence type="ECO:0000256" key="7">
    <source>
        <dbReference type="ARBA" id="ARBA00023027"/>
    </source>
</evidence>
<evidence type="ECO:0000256" key="3">
    <source>
        <dbReference type="ARBA" id="ARBA00004947"/>
    </source>
</evidence>
<keyword evidence="7" id="KW-0520">NAD</keyword>
<dbReference type="EMBL" id="LZEM01000011">
    <property type="protein sequence ID" value="OAZ42827.1"/>
    <property type="molecule type" value="Genomic_DNA"/>
</dbReference>
<dbReference type="Proteomes" id="UP000093918">
    <property type="component" value="Unassembled WGS sequence"/>
</dbReference>
<dbReference type="NCBIfam" id="TIGR01179">
    <property type="entry name" value="galE"/>
    <property type="match status" value="1"/>
</dbReference>
<evidence type="ECO:0000256" key="1">
    <source>
        <dbReference type="ARBA" id="ARBA00000083"/>
    </source>
</evidence>
<evidence type="ECO:0000313" key="12">
    <source>
        <dbReference type="EMBL" id="OAZ42827.1"/>
    </source>
</evidence>
<dbReference type="Gene3D" id="3.40.50.720">
    <property type="entry name" value="NAD(P)-binding Rossmann-like Domain"/>
    <property type="match status" value="1"/>
</dbReference>
<sequence>MRLDAPKVLITGGAGYIGATVATACIDAGFVPIVIDDLSTGSAQHVAARTFYRGDIADDALVDRVLDEHGDIYAVIHCAARVIVPESVADPLTYYASNVASSVALLQRLSDRGIRRVIFSSSASVYAEVEGGVTEDAPLHPASPYARTKAMTEQILADAATAGQIRAISLRYFNPVGVDPRLRTGPTSRYPSHVLGRIMAAADAGSAFTINGRDWPTRDGSGLRDFIHVWDLARAHVHAVRRFDDVVGADLPSAVLNIGTGTGTTVRELVNAFIRVTGVDVDIRVGARRPGDSAGSYAIVDRAHQLLDWRAERTVDDAIADAWAWNLAQSR</sequence>
<evidence type="ECO:0000256" key="10">
    <source>
        <dbReference type="ARBA" id="ARBA00033067"/>
    </source>
</evidence>
<feature type="domain" description="NAD-dependent epimerase/dehydratase" evidence="11">
    <location>
        <begin position="8"/>
        <end position="248"/>
    </location>
</feature>
<accession>A0ABX2WJU6</accession>
<comment type="cofactor">
    <cofactor evidence="2">
        <name>NAD(+)</name>
        <dbReference type="ChEBI" id="CHEBI:57540"/>
    </cofactor>
</comment>
<dbReference type="Pfam" id="PF01370">
    <property type="entry name" value="Epimerase"/>
    <property type="match status" value="1"/>
</dbReference>
<evidence type="ECO:0000256" key="6">
    <source>
        <dbReference type="ARBA" id="ARBA00018569"/>
    </source>
</evidence>
<evidence type="ECO:0000313" key="13">
    <source>
        <dbReference type="Proteomes" id="UP000093918"/>
    </source>
</evidence>
<comment type="similarity">
    <text evidence="4">Belongs to the NAD(P)-dependent epimerase/dehydratase family.</text>
</comment>
<name>A0ABX2WJU6_9MICO</name>
<dbReference type="InterPro" id="IPR036291">
    <property type="entry name" value="NAD(P)-bd_dom_sf"/>
</dbReference>
<dbReference type="PANTHER" id="PTHR43725">
    <property type="entry name" value="UDP-GLUCOSE 4-EPIMERASE"/>
    <property type="match status" value="1"/>
</dbReference>
<evidence type="ECO:0000256" key="9">
    <source>
        <dbReference type="ARBA" id="ARBA00031367"/>
    </source>
</evidence>
<evidence type="ECO:0000256" key="2">
    <source>
        <dbReference type="ARBA" id="ARBA00001911"/>
    </source>
</evidence>
<dbReference type="SUPFAM" id="SSF51735">
    <property type="entry name" value="NAD(P)-binding Rossmann-fold domains"/>
    <property type="match status" value="1"/>
</dbReference>
<evidence type="ECO:0000256" key="8">
    <source>
        <dbReference type="ARBA" id="ARBA00023235"/>
    </source>
</evidence>
<evidence type="ECO:0000256" key="5">
    <source>
        <dbReference type="ARBA" id="ARBA00013189"/>
    </source>
</evidence>
<evidence type="ECO:0000259" key="11">
    <source>
        <dbReference type="Pfam" id="PF01370"/>
    </source>
</evidence>
<evidence type="ECO:0000256" key="4">
    <source>
        <dbReference type="ARBA" id="ARBA00007637"/>
    </source>
</evidence>
<dbReference type="RefSeq" id="WP_064955679.1">
    <property type="nucleotide sequence ID" value="NZ_LZEM01000011.1"/>
</dbReference>
<comment type="pathway">
    <text evidence="3">Carbohydrate metabolism; galactose metabolism.</text>
</comment>
<comment type="caution">
    <text evidence="12">The sequence shown here is derived from an EMBL/GenBank/DDBJ whole genome shotgun (WGS) entry which is preliminary data.</text>
</comment>
<gene>
    <name evidence="12" type="ORF">A9Z40_15070</name>
</gene>
<keyword evidence="13" id="KW-1185">Reference proteome</keyword>
<organism evidence="12 13">
    <name type="scientific">Microbacterium arborescens</name>
    <dbReference type="NCBI Taxonomy" id="33883"/>
    <lineage>
        <taxon>Bacteria</taxon>
        <taxon>Bacillati</taxon>
        <taxon>Actinomycetota</taxon>
        <taxon>Actinomycetes</taxon>
        <taxon>Micrococcales</taxon>
        <taxon>Microbacteriaceae</taxon>
        <taxon>Microbacterium</taxon>
    </lineage>
</organism>
<reference evidence="13" key="1">
    <citation type="submission" date="2016-06" db="EMBL/GenBank/DDBJ databases">
        <title>Genome sequencing of cellulolytic organisms.</title>
        <authorList>
            <person name="Bohra V."/>
            <person name="Dafale N.A."/>
            <person name="Purohit H.J."/>
        </authorList>
    </citation>
    <scope>NUCLEOTIDE SEQUENCE [LARGE SCALE GENOMIC DNA]</scope>
    <source>
        <strain evidence="13">ND21</strain>
    </source>
</reference>
<keyword evidence="8" id="KW-0413">Isomerase</keyword>
<protein>
    <recommendedName>
        <fullName evidence="6">UDP-glucose 4-epimerase</fullName>
        <ecNumber evidence="5">5.1.3.2</ecNumber>
    </recommendedName>
    <alternativeName>
        <fullName evidence="10">Galactowaldenase</fullName>
    </alternativeName>
    <alternativeName>
        <fullName evidence="9">UDP-galactose 4-epimerase</fullName>
    </alternativeName>
</protein>
<dbReference type="InterPro" id="IPR001509">
    <property type="entry name" value="Epimerase_deHydtase"/>
</dbReference>
<dbReference type="PROSITE" id="PS51257">
    <property type="entry name" value="PROKAR_LIPOPROTEIN"/>
    <property type="match status" value="1"/>
</dbReference>
<proteinExistence type="inferred from homology"/>